<keyword evidence="3" id="KW-1185">Reference proteome</keyword>
<dbReference type="AlphaFoldDB" id="A0AAV2YZW5"/>
<proteinExistence type="predicted"/>
<keyword evidence="1" id="KW-0175">Coiled coil</keyword>
<name>A0AAV2YZW5_9STRA</name>
<comment type="caution">
    <text evidence="2">The sequence shown here is derived from an EMBL/GenBank/DDBJ whole genome shotgun (WGS) entry which is preliminary data.</text>
</comment>
<gene>
    <name evidence="2" type="ORF">N0F65_007757</name>
</gene>
<dbReference type="EMBL" id="DAKRPA010000061">
    <property type="protein sequence ID" value="DBA00628.1"/>
    <property type="molecule type" value="Genomic_DNA"/>
</dbReference>
<dbReference type="Proteomes" id="UP001146120">
    <property type="component" value="Unassembled WGS sequence"/>
</dbReference>
<protein>
    <submittedName>
        <fullName evidence="2">Uncharacterized protein</fullName>
    </submittedName>
</protein>
<sequence length="347" mass="39765">MYPNFKNKSDREQKYKELQKQVEQDQAFENIKQQAYKAAIWAGDAKANTINLTPGQTTVGTQTGPSSSDLMRHGDVIWQHRDEINRQNNTIRSQKIEINSLKRQIEGMDIQFHNAKVQFERLAHEHKLSQRQISLLHKEFEQGRQLYLSLRAAAETIEYERDLTINELDALKVNYANGEEFYNALGEAYRLLQQESAKTSANYDATIEKLKEENATATARILEQQQQMLKTTVSQTASKNIRSNMNTPQALREYMQKMGVEETPAATSFSTVSNNILFVIIDGKLYRRQYGKEDRNLEENTVASREALNGVDPIYTMLAIKHSIPPGVRISDNKLYKQEATEIPTNS</sequence>
<feature type="coiled-coil region" evidence="1">
    <location>
        <begin position="84"/>
        <end position="111"/>
    </location>
</feature>
<evidence type="ECO:0000313" key="3">
    <source>
        <dbReference type="Proteomes" id="UP001146120"/>
    </source>
</evidence>
<organism evidence="2 3">
    <name type="scientific">Lagenidium giganteum</name>
    <dbReference type="NCBI Taxonomy" id="4803"/>
    <lineage>
        <taxon>Eukaryota</taxon>
        <taxon>Sar</taxon>
        <taxon>Stramenopiles</taxon>
        <taxon>Oomycota</taxon>
        <taxon>Peronosporomycetes</taxon>
        <taxon>Pythiales</taxon>
        <taxon>Pythiaceae</taxon>
    </lineage>
</organism>
<feature type="coiled-coil region" evidence="1">
    <location>
        <begin position="200"/>
        <end position="227"/>
    </location>
</feature>
<reference evidence="2" key="1">
    <citation type="submission" date="2022-11" db="EMBL/GenBank/DDBJ databases">
        <authorList>
            <person name="Morgan W.R."/>
            <person name="Tartar A."/>
        </authorList>
    </citation>
    <scope>NUCLEOTIDE SEQUENCE</scope>
    <source>
        <strain evidence="2">ARSEF 373</strain>
    </source>
</reference>
<reference evidence="2" key="2">
    <citation type="journal article" date="2023" name="Microbiol Resour">
        <title>Decontamination and Annotation of the Draft Genome Sequence of the Oomycete Lagenidium giganteum ARSEF 373.</title>
        <authorList>
            <person name="Morgan W.R."/>
            <person name="Tartar A."/>
        </authorList>
    </citation>
    <scope>NUCLEOTIDE SEQUENCE</scope>
    <source>
        <strain evidence="2">ARSEF 373</strain>
    </source>
</reference>
<evidence type="ECO:0000256" key="1">
    <source>
        <dbReference type="SAM" id="Coils"/>
    </source>
</evidence>
<accession>A0AAV2YZW5</accession>
<evidence type="ECO:0000313" key="2">
    <source>
        <dbReference type="EMBL" id="DBA00628.1"/>
    </source>
</evidence>